<dbReference type="GO" id="GO:0046872">
    <property type="term" value="F:metal ion binding"/>
    <property type="evidence" value="ECO:0007669"/>
    <property type="project" value="InterPro"/>
</dbReference>
<reference evidence="3 4" key="1">
    <citation type="submission" date="2019-03" db="EMBL/GenBank/DDBJ databases">
        <title>Genomic Encyclopedia of Type Strains, Phase III (KMG-III): the genomes of soil and plant-associated and newly described type strains.</title>
        <authorList>
            <person name="Whitman W."/>
        </authorList>
    </citation>
    <scope>NUCLEOTIDE SEQUENCE [LARGE SCALE GENOMIC DNA]</scope>
    <source>
        <strain evidence="3 4">VKM Ac-2527</strain>
    </source>
</reference>
<protein>
    <recommendedName>
        <fullName evidence="2">ATP-grasp domain-containing protein</fullName>
    </recommendedName>
</protein>
<dbReference type="InterPro" id="IPR011761">
    <property type="entry name" value="ATP-grasp"/>
</dbReference>
<keyword evidence="4" id="KW-1185">Reference proteome</keyword>
<organism evidence="3 4">
    <name type="scientific">Kribbella caucasensis</name>
    <dbReference type="NCBI Taxonomy" id="2512215"/>
    <lineage>
        <taxon>Bacteria</taxon>
        <taxon>Bacillati</taxon>
        <taxon>Actinomycetota</taxon>
        <taxon>Actinomycetes</taxon>
        <taxon>Propionibacteriales</taxon>
        <taxon>Kribbellaceae</taxon>
        <taxon>Kribbella</taxon>
    </lineage>
</organism>
<sequence length="499" mass="53404">MLGFAELQRQLGPVWAMNRPGGAPHVLVALPSFSLGETILAHYTSRIPALEHRYLLASLMLPRIETCEMVFVCSQAPVPEFVDYYISLAPRSRRHSARARLRVLTVDDPTPRSIAAKLLDQSDLLDRLRASFAGRPAFIEPWNVTGDEVEVARRLGAPINGTAPELWPLGYKSAGRRLFRAVGVPTPAGREGIRSVADVRAAIDAVLAERPAAEGVVVKHDNSGSGDGNLVVPLVDLAGRRLSGDAIRSRVAAMPAWYQADLALGGVVEELVTGARAASPSVQIDISPYREVTVVATHEQVLGGETRQVYMGCRFPADPAYAAELAKYGEVIGRHLADRGVVGRLSVDFMAVADDAGRWDLYALEINLRKGGTTHPYAALRNLVPGSYDTGAGTWYAADGTPRCYVATDNLVDSCWLGLPPVDVIRAVAASGLQFDRRTGAGVVLHMLSCLAIDGRLGLTAIGRSREHAQSLYDATVAVIAELAGQIIASLTEEPGVPG</sequence>
<dbReference type="SUPFAM" id="SSF56059">
    <property type="entry name" value="Glutathione synthetase ATP-binding domain-like"/>
    <property type="match status" value="1"/>
</dbReference>
<dbReference type="AlphaFoldDB" id="A0A4R6JP74"/>
<name>A0A4R6JP74_9ACTN</name>
<accession>A0A4R6JP74</accession>
<dbReference type="Pfam" id="PF24923">
    <property type="entry name" value="ATP-grasp_IQCH"/>
    <property type="match status" value="1"/>
</dbReference>
<proteinExistence type="predicted"/>
<keyword evidence="1" id="KW-0067">ATP-binding</keyword>
<evidence type="ECO:0000256" key="1">
    <source>
        <dbReference type="PROSITE-ProRule" id="PRU00409"/>
    </source>
</evidence>
<dbReference type="InterPro" id="IPR041356">
    <property type="entry name" value="PGM1_C"/>
</dbReference>
<feature type="domain" description="ATP-grasp" evidence="2">
    <location>
        <begin position="176"/>
        <end position="392"/>
    </location>
</feature>
<dbReference type="InterPro" id="IPR056855">
    <property type="entry name" value="ATP-grasp_IQCH"/>
</dbReference>
<dbReference type="PROSITE" id="PS50975">
    <property type="entry name" value="ATP_GRASP"/>
    <property type="match status" value="1"/>
</dbReference>
<dbReference type="PANTHER" id="PTHR14465:SF0">
    <property type="entry name" value="IQ DOMAIN-CONTAINING PROTEIN H"/>
    <property type="match status" value="1"/>
</dbReference>
<evidence type="ECO:0000313" key="4">
    <source>
        <dbReference type="Proteomes" id="UP000295388"/>
    </source>
</evidence>
<dbReference type="PANTHER" id="PTHR14465">
    <property type="entry name" value="IQ DOMAIN-CONTAINING PROTEIN H"/>
    <property type="match status" value="1"/>
</dbReference>
<gene>
    <name evidence="3" type="ORF">EV643_120147</name>
</gene>
<keyword evidence="1" id="KW-0547">Nucleotide-binding</keyword>
<dbReference type="EMBL" id="SNWQ01000020">
    <property type="protein sequence ID" value="TDO36415.1"/>
    <property type="molecule type" value="Genomic_DNA"/>
</dbReference>
<dbReference type="GO" id="GO:0005524">
    <property type="term" value="F:ATP binding"/>
    <property type="evidence" value="ECO:0007669"/>
    <property type="project" value="UniProtKB-UniRule"/>
</dbReference>
<dbReference type="InterPro" id="IPR038752">
    <property type="entry name" value="IQCH"/>
</dbReference>
<evidence type="ECO:0000259" key="2">
    <source>
        <dbReference type="PROSITE" id="PS50975"/>
    </source>
</evidence>
<dbReference type="Pfam" id="PF18105">
    <property type="entry name" value="PGM1_C"/>
    <property type="match status" value="1"/>
</dbReference>
<dbReference type="Proteomes" id="UP000295388">
    <property type="component" value="Unassembled WGS sequence"/>
</dbReference>
<evidence type="ECO:0000313" key="3">
    <source>
        <dbReference type="EMBL" id="TDO36415.1"/>
    </source>
</evidence>
<comment type="caution">
    <text evidence="3">The sequence shown here is derived from an EMBL/GenBank/DDBJ whole genome shotgun (WGS) entry which is preliminary data.</text>
</comment>